<evidence type="ECO:0000313" key="1">
    <source>
        <dbReference type="EMBL" id="AMK55112.1"/>
    </source>
</evidence>
<dbReference type="Pfam" id="PF13151">
    <property type="entry name" value="DUF3990"/>
    <property type="match status" value="1"/>
</dbReference>
<evidence type="ECO:0000313" key="2">
    <source>
        <dbReference type="Proteomes" id="UP000069771"/>
    </source>
</evidence>
<dbReference type="Proteomes" id="UP000069771">
    <property type="component" value="Chromosome"/>
</dbReference>
<sequence length="156" mass="17779">MLELGADLTWALVIAYYRGKLEKYKDLPLYNAIQSYVSGYDVIKGLIANDRMFVVLDRFFQGDITDAALIHSLMGLELGEQYVAVSEKACSQISVVEERYIDGPECEALKELSFKNRKAGIELVEKVARKYRREGRYFDEIVEEWNGFESGSETAV</sequence>
<keyword evidence="2" id="KW-1185">Reference proteome</keyword>
<dbReference type="KEGG" id="fro:AALO17_19780"/>
<dbReference type="InterPro" id="IPR025051">
    <property type="entry name" value="DUF3990"/>
</dbReference>
<protein>
    <submittedName>
        <fullName evidence="1">Uncharacterized protein</fullName>
    </submittedName>
</protein>
<dbReference type="EMBL" id="CP011391">
    <property type="protein sequence ID" value="AMK55112.1"/>
    <property type="molecule type" value="Genomic_DNA"/>
</dbReference>
<organism evidence="1 2">
    <name type="scientific">Faecalibaculum rodentium</name>
    <dbReference type="NCBI Taxonomy" id="1702221"/>
    <lineage>
        <taxon>Bacteria</taxon>
        <taxon>Bacillati</taxon>
        <taxon>Bacillota</taxon>
        <taxon>Erysipelotrichia</taxon>
        <taxon>Erysipelotrichales</taxon>
        <taxon>Erysipelotrichaceae</taxon>
        <taxon>Faecalibaculum</taxon>
    </lineage>
</organism>
<gene>
    <name evidence="1" type="ORF">AALO17_19780</name>
</gene>
<accession>A0A140DWT5</accession>
<dbReference type="AlphaFoldDB" id="A0A140DWT5"/>
<name>A0A140DWT5_9FIRM</name>
<proteinExistence type="predicted"/>
<reference evidence="1 2" key="1">
    <citation type="journal article" date="2016" name="Gut Pathog.">
        <title>Whole genome sequencing of "Faecalibaculum rodentium" ALO17, isolated from C57BL/6J laboratory mouse feces.</title>
        <authorList>
            <person name="Lim S."/>
            <person name="Chang D.H."/>
            <person name="Ahn S."/>
            <person name="Kim B.C."/>
        </authorList>
    </citation>
    <scope>NUCLEOTIDE SEQUENCE [LARGE SCALE GENOMIC DNA]</scope>
    <source>
        <strain evidence="1 2">Alo17</strain>
    </source>
</reference>
<dbReference type="STRING" id="1702221.AALO17_19780"/>